<evidence type="ECO:0000256" key="1">
    <source>
        <dbReference type="SAM" id="SignalP"/>
    </source>
</evidence>
<dbReference type="InterPro" id="IPR041700">
    <property type="entry name" value="OMP_b-brl_3"/>
</dbReference>
<keyword evidence="4" id="KW-1185">Reference proteome</keyword>
<comment type="caution">
    <text evidence="3">The sequence shown here is derived from an EMBL/GenBank/DDBJ whole genome shotgun (WGS) entry which is preliminary data.</text>
</comment>
<feature type="signal peptide" evidence="1">
    <location>
        <begin position="1"/>
        <end position="18"/>
    </location>
</feature>
<accession>A0ABU3CR70</accession>
<evidence type="ECO:0000259" key="2">
    <source>
        <dbReference type="Pfam" id="PF14905"/>
    </source>
</evidence>
<name>A0ABU3CR70_9FLAO</name>
<dbReference type="Pfam" id="PF13715">
    <property type="entry name" value="CarbopepD_reg_2"/>
    <property type="match status" value="1"/>
</dbReference>
<protein>
    <submittedName>
        <fullName evidence="3">Outer membrane beta-barrel protein</fullName>
    </submittedName>
</protein>
<organism evidence="3 4">
    <name type="scientific">Autumnicola edwardsiae</name>
    <dbReference type="NCBI Taxonomy" id="3075594"/>
    <lineage>
        <taxon>Bacteria</taxon>
        <taxon>Pseudomonadati</taxon>
        <taxon>Bacteroidota</taxon>
        <taxon>Flavobacteriia</taxon>
        <taxon>Flavobacteriales</taxon>
        <taxon>Flavobacteriaceae</taxon>
        <taxon>Autumnicola</taxon>
    </lineage>
</organism>
<keyword evidence="1" id="KW-0732">Signal</keyword>
<dbReference type="SUPFAM" id="SSF49464">
    <property type="entry name" value="Carboxypeptidase regulatory domain-like"/>
    <property type="match status" value="1"/>
</dbReference>
<dbReference type="Pfam" id="PF14905">
    <property type="entry name" value="OMP_b-brl_3"/>
    <property type="match status" value="1"/>
</dbReference>
<feature type="domain" description="Outer membrane protein beta-barrel" evidence="2">
    <location>
        <begin position="435"/>
        <end position="768"/>
    </location>
</feature>
<dbReference type="Gene3D" id="2.60.40.1120">
    <property type="entry name" value="Carboxypeptidase-like, regulatory domain"/>
    <property type="match status" value="1"/>
</dbReference>
<dbReference type="InterPro" id="IPR008969">
    <property type="entry name" value="CarboxyPept-like_regulatory"/>
</dbReference>
<dbReference type="SUPFAM" id="SSF56935">
    <property type="entry name" value="Porins"/>
    <property type="match status" value="1"/>
</dbReference>
<sequence>MKLFYTLAFLFITGTAFSQDFEITGKVVDEAGVPLESATIYLEKAADSSLVTYTISEKNGNFRLTGTTTAPKVNLYISFAGYQSYRETLEIKERIELSTITMQVQDNKLEEVVVAATRAPITIKKDTLEFNAGSFSTRQDANLEELMKKLPGVEVDNQGNITVNGKTVSRILVNGEEFFGDDPKIATKNLPKEIIDKIQVTDTKTRSEEFTGKAGDPENKTVNITIKEDKNKGYFARATAGGGTNDRYELSGIGNYFKDDLRLSVLASSNNINTSGFSYDEVFGMMGRTAGRNVFGGGGGGITKAETAGINFVNKWENDLELSADYFFGRNDTERRTIIARENILPDSRYFTNSEERSNLLNDSHRANARFEVEFDTLTRISISPRLNANFGNSYRDQVAESLDEDLNLINRTETFENEALESVDFSNNIDFIRRFGSRGSYLQMEFENDHSRQKNDNFYYSESLFTEEGEEVIQIQDQYIDEDETENAYSLEVSKRSVLAEDFFLDVSYDFDYLNSTNKRYVYEAENGDRNYNILNNLLSSDFEVNSRRHTPNLGLNYEGDIWRINTEVGLLHTSLENSNYLEETSFENTYNNLFLEAGVRYEIERSKSLSIRYNTNVDIPSIRQLQPVVDRTNPLNIIVGNPELRPAYRQDIQLNYRNFDFATRSGIFSYINLGFTNNNVVSVSTVNEDLVRTTTYTNVDGAINGNAGVFYNKQYKKEARIFRYQAGLNASYNKNIGFTNAVKYEAERYSLSPRLRLTFEIEDLLSIEPNYELTYNSTNYDINPNRNEDFVNHSIGFQTTSYWPENVVFGNDISFNYFGNVSPGFDNTSLLWNMSLGYEFLEDKATLKVKVYDLLDQNIDTRRVIGDDFIQDTSSLILTRYAMLSFTYKLSNFGGSNPPDRGGRRFR</sequence>
<proteinExistence type="predicted"/>
<evidence type="ECO:0000313" key="4">
    <source>
        <dbReference type="Proteomes" id="UP001248819"/>
    </source>
</evidence>
<gene>
    <name evidence="3" type="ORF">RM529_01745</name>
</gene>
<dbReference type="Proteomes" id="UP001248819">
    <property type="component" value="Unassembled WGS sequence"/>
</dbReference>
<dbReference type="EMBL" id="JAVRHP010000004">
    <property type="protein sequence ID" value="MDT0648848.1"/>
    <property type="molecule type" value="Genomic_DNA"/>
</dbReference>
<feature type="chain" id="PRO_5045961003" evidence="1">
    <location>
        <begin position="19"/>
        <end position="909"/>
    </location>
</feature>
<reference evidence="3 4" key="1">
    <citation type="submission" date="2023-09" db="EMBL/GenBank/DDBJ databases">
        <authorList>
            <person name="Rey-Velasco X."/>
        </authorList>
    </citation>
    <scope>NUCLEOTIDE SEQUENCE [LARGE SCALE GENOMIC DNA]</scope>
    <source>
        <strain evidence="3 4">F297</strain>
    </source>
</reference>
<evidence type="ECO:0000313" key="3">
    <source>
        <dbReference type="EMBL" id="MDT0648848.1"/>
    </source>
</evidence>
<dbReference type="RefSeq" id="WP_311483026.1">
    <property type="nucleotide sequence ID" value="NZ_JAVRHP010000004.1"/>
</dbReference>